<evidence type="ECO:0000313" key="5">
    <source>
        <dbReference type="Proteomes" id="UP000811255"/>
    </source>
</evidence>
<organism evidence="4 5">
    <name type="scientific">Croceibacterium selenioxidans</name>
    <dbReference type="NCBI Taxonomy" id="2838833"/>
    <lineage>
        <taxon>Bacteria</taxon>
        <taxon>Pseudomonadati</taxon>
        <taxon>Pseudomonadota</taxon>
        <taxon>Alphaproteobacteria</taxon>
        <taxon>Sphingomonadales</taxon>
        <taxon>Erythrobacteraceae</taxon>
        <taxon>Croceibacterium</taxon>
    </lineage>
</organism>
<dbReference type="InterPro" id="IPR036890">
    <property type="entry name" value="HATPase_C_sf"/>
</dbReference>
<evidence type="ECO:0000256" key="2">
    <source>
        <dbReference type="ARBA" id="ARBA00012438"/>
    </source>
</evidence>
<dbReference type="Proteomes" id="UP000811255">
    <property type="component" value="Unassembled WGS sequence"/>
</dbReference>
<dbReference type="RefSeq" id="WP_214535526.1">
    <property type="nucleotide sequence ID" value="NZ_JAHFVK010000001.1"/>
</dbReference>
<dbReference type="Gene3D" id="3.30.565.10">
    <property type="entry name" value="Histidine kinase-like ATPase, C-terminal domain"/>
    <property type="match status" value="1"/>
</dbReference>
<dbReference type="Pfam" id="PF00512">
    <property type="entry name" value="HisKA"/>
    <property type="match status" value="1"/>
</dbReference>
<keyword evidence="5" id="KW-1185">Reference proteome</keyword>
<accession>A0ABS5W4C9</accession>
<sequence>MLFDDRLATVLRFPAQSELAARTQYRQLLDLLGSMPADAPSQLTESAYARLGDLADELPAAMQSAILRSPGLRLRNPRLVAWLAQSEPQAAAAVMATAQLTDSEWVELIPRLPLTARGFLRHRRELPPGARRVLDRLGVKDLVLPEPERIETDTQVEDPGIGALVRRIEAFQNAKRKGPTAPRLPLGDGRDYDPEHFRHGRAFDFSTDAQGVITWADPAMAPMVVGLTLGPARPDALAVLDDAGARTMLRRLPLRGASLNLEGTAEIAGEWRIDATPVFSPDEGRFTGYNGRMRRPLPVLASTSAPAAAPARAAGTGDRMRQLLHELRTPANAIQGFAEMIQQQMFGTTPNEYRALAAAVAVDAARIMAGFDEIDRLARLESGALEFESGQCDLREVVNQLLRRLDGVLRQRSARIEFEAEGTDFTVGLDRSDALQLVWRLLATLAGALAPGEIIDLTLIGRSGDVTMEIDLPGSMMGDSDLFAATATAQPRAVSAGMFGSGFTFRLARAEARAAGGELARREDRLELVLPSLTDARITLDRRI</sequence>
<evidence type="ECO:0000256" key="1">
    <source>
        <dbReference type="ARBA" id="ARBA00000085"/>
    </source>
</evidence>
<feature type="domain" description="Histidine kinase" evidence="3">
    <location>
        <begin position="322"/>
        <end position="519"/>
    </location>
</feature>
<dbReference type="PROSITE" id="PS50109">
    <property type="entry name" value="HIS_KIN"/>
    <property type="match status" value="1"/>
</dbReference>
<dbReference type="InterPro" id="IPR036097">
    <property type="entry name" value="HisK_dim/P_sf"/>
</dbReference>
<protein>
    <recommendedName>
        <fullName evidence="2">histidine kinase</fullName>
        <ecNumber evidence="2">2.7.13.3</ecNumber>
    </recommendedName>
</protein>
<dbReference type="SMART" id="SM00388">
    <property type="entry name" value="HisKA"/>
    <property type="match status" value="1"/>
</dbReference>
<comment type="catalytic activity">
    <reaction evidence="1">
        <text>ATP + protein L-histidine = ADP + protein N-phospho-L-histidine.</text>
        <dbReference type="EC" id="2.7.13.3"/>
    </reaction>
</comment>
<proteinExistence type="predicted"/>
<name>A0ABS5W4C9_9SPHN</name>
<comment type="caution">
    <text evidence="4">The sequence shown here is derived from an EMBL/GenBank/DDBJ whole genome shotgun (WGS) entry which is preliminary data.</text>
</comment>
<evidence type="ECO:0000259" key="3">
    <source>
        <dbReference type="PROSITE" id="PS50109"/>
    </source>
</evidence>
<dbReference type="InterPro" id="IPR003661">
    <property type="entry name" value="HisK_dim/P_dom"/>
</dbReference>
<dbReference type="EC" id="2.7.13.3" evidence="2"/>
<dbReference type="SUPFAM" id="SSF47384">
    <property type="entry name" value="Homodimeric domain of signal transducing histidine kinase"/>
    <property type="match status" value="1"/>
</dbReference>
<evidence type="ECO:0000313" key="4">
    <source>
        <dbReference type="EMBL" id="MBT2134182.1"/>
    </source>
</evidence>
<dbReference type="InterPro" id="IPR005467">
    <property type="entry name" value="His_kinase_dom"/>
</dbReference>
<dbReference type="EMBL" id="JAHFVK010000001">
    <property type="protein sequence ID" value="MBT2134182.1"/>
    <property type="molecule type" value="Genomic_DNA"/>
</dbReference>
<gene>
    <name evidence="4" type="ORF">KK137_07540</name>
</gene>
<reference evidence="4 5" key="1">
    <citation type="submission" date="2021-05" db="EMBL/GenBank/DDBJ databases">
        <title>Croceibacterium sp. LX-88 genome sequence.</title>
        <authorList>
            <person name="Luo X."/>
        </authorList>
    </citation>
    <scope>NUCLEOTIDE SEQUENCE [LARGE SCALE GENOMIC DNA]</scope>
    <source>
        <strain evidence="4 5">LX-88</strain>
    </source>
</reference>